<feature type="compositionally biased region" description="Low complexity" evidence="12">
    <location>
        <begin position="368"/>
        <end position="378"/>
    </location>
</feature>
<proteinExistence type="inferred from homology"/>
<gene>
    <name evidence="14" type="ORF">Mgra_00010153</name>
</gene>
<evidence type="ECO:0000256" key="13">
    <source>
        <dbReference type="SAM" id="Phobius"/>
    </source>
</evidence>
<keyword evidence="9" id="KW-0067">ATP-binding</keyword>
<evidence type="ECO:0000256" key="1">
    <source>
        <dbReference type="ARBA" id="ARBA00001206"/>
    </source>
</evidence>
<dbReference type="NCBIfam" id="TIGR00555">
    <property type="entry name" value="panK_eukar"/>
    <property type="match status" value="1"/>
</dbReference>
<evidence type="ECO:0000256" key="8">
    <source>
        <dbReference type="ARBA" id="ARBA00022777"/>
    </source>
</evidence>
<dbReference type="PANTHER" id="PTHR12280">
    <property type="entry name" value="PANTOTHENATE KINASE"/>
    <property type="match status" value="1"/>
</dbReference>
<evidence type="ECO:0000313" key="15">
    <source>
        <dbReference type="Proteomes" id="UP000605970"/>
    </source>
</evidence>
<dbReference type="OrthoDB" id="275583at2759"/>
<evidence type="ECO:0000256" key="4">
    <source>
        <dbReference type="ARBA" id="ARBA00012102"/>
    </source>
</evidence>
<keyword evidence="13" id="KW-0812">Transmembrane</keyword>
<dbReference type="GO" id="GO:0015937">
    <property type="term" value="P:coenzyme A biosynthetic process"/>
    <property type="evidence" value="ECO:0007669"/>
    <property type="project" value="UniProtKB-KW"/>
</dbReference>
<evidence type="ECO:0000256" key="9">
    <source>
        <dbReference type="ARBA" id="ARBA00022840"/>
    </source>
</evidence>
<reference evidence="14" key="1">
    <citation type="journal article" date="2020" name="Ecol. Evol.">
        <title>Genome structure and content of the rice root-knot nematode (Meloidogyne graminicola).</title>
        <authorList>
            <person name="Phan N.T."/>
            <person name="Danchin E.G.J."/>
            <person name="Klopp C."/>
            <person name="Perfus-Barbeoch L."/>
            <person name="Kozlowski D.K."/>
            <person name="Koutsovoulos G.D."/>
            <person name="Lopez-Roques C."/>
            <person name="Bouchez O."/>
            <person name="Zahm M."/>
            <person name="Besnard G."/>
            <person name="Bellafiore S."/>
        </authorList>
    </citation>
    <scope>NUCLEOTIDE SEQUENCE</scope>
    <source>
        <strain evidence="14">VN-18</strain>
    </source>
</reference>
<feature type="compositionally biased region" description="Basic and acidic residues" evidence="12">
    <location>
        <begin position="394"/>
        <end position="407"/>
    </location>
</feature>
<keyword evidence="5" id="KW-0963">Cytoplasm</keyword>
<dbReference type="GO" id="GO:0005829">
    <property type="term" value="C:cytosol"/>
    <property type="evidence" value="ECO:0007669"/>
    <property type="project" value="TreeGrafter"/>
</dbReference>
<keyword evidence="15" id="KW-1185">Reference proteome</keyword>
<evidence type="ECO:0000256" key="5">
    <source>
        <dbReference type="ARBA" id="ARBA00022490"/>
    </source>
</evidence>
<dbReference type="CDD" id="cd24122">
    <property type="entry name" value="ASKHA_NBD_PanK-II_Pank1-like"/>
    <property type="match status" value="1"/>
</dbReference>
<evidence type="ECO:0000256" key="11">
    <source>
        <dbReference type="ARBA" id="ARBA00060870"/>
    </source>
</evidence>
<keyword evidence="10" id="KW-0173">Coenzyme A biosynthesis</keyword>
<protein>
    <recommendedName>
        <fullName evidence="4">pantothenate kinase</fullName>
        <ecNumber evidence="4">2.7.1.33</ecNumber>
    </recommendedName>
</protein>
<dbReference type="AlphaFoldDB" id="A0A8S9Z8B1"/>
<evidence type="ECO:0000256" key="3">
    <source>
        <dbReference type="ARBA" id="ARBA00005225"/>
    </source>
</evidence>
<dbReference type="Proteomes" id="UP000605970">
    <property type="component" value="Unassembled WGS sequence"/>
</dbReference>
<dbReference type="Pfam" id="PF03630">
    <property type="entry name" value="Fumble"/>
    <property type="match status" value="1"/>
</dbReference>
<keyword evidence="13" id="KW-0472">Membrane</keyword>
<evidence type="ECO:0000256" key="12">
    <source>
        <dbReference type="SAM" id="MobiDB-lite"/>
    </source>
</evidence>
<dbReference type="Gene3D" id="3.30.420.40">
    <property type="match status" value="1"/>
</dbReference>
<evidence type="ECO:0000256" key="6">
    <source>
        <dbReference type="ARBA" id="ARBA00022679"/>
    </source>
</evidence>
<keyword evidence="13" id="KW-1133">Transmembrane helix</keyword>
<keyword evidence="6" id="KW-0808">Transferase</keyword>
<dbReference type="PANTHER" id="PTHR12280:SF30">
    <property type="entry name" value="FUMBLE"/>
    <property type="match status" value="1"/>
</dbReference>
<accession>A0A8S9Z8B1</accession>
<feature type="transmembrane region" description="Helical" evidence="13">
    <location>
        <begin position="419"/>
        <end position="444"/>
    </location>
</feature>
<sequence>MFCYNFSVLYLFRMASISLFLKLIVVLSLFGVIHCETFVGQGKHILDGGKITTLNGIIAESSDIQRYNNIPNSCDVTIDNEGNINLLILKNSKTKRDGCSIDFVTKKEGQISLEFGIVGNTLMQCIKEVHHDDDQALRSIPMYNVLSFAYNLKGGEFEQLKNGPKEGHDNDCSNKGKCEINIGKCQSNPIFYIQGWKWRSYFGKHHFYYFINPVGDGYNDDYGKVGSSVPERTASFKLLIKGETLTMNGAKKPVDTFCYKKHQKLEEWEIKDENYKNKNFKGLFTFHILPINAIRESVKTFINDCKTYQSIKNYHFIQNCQSNELFQACEKMYIKFDKEHFKLLIPQKSKRIKATTSTIKIKGSSINSVESSSSKSNGKPKENTSNEATNNESNSKENTKEETKTTTKELTTTESSSGIGIIIIIVIIVIILVLFISFLIWLFVFKRNKKEESNTRLISSKMYIPATNIAEGDYTSIKHKTYSGSASAKDVKTKKGHKTSRFAAGVTVPYTVIDRTMPWFGIDIGGTLTKLVYFEPTDHDEYIETPDEQMREKTIHRYLTTNKAYGETGVRDVNLELSGVRINDRTGIIHFIRFPTDRMMNFVRLVKDKGFAQMSSTVCATGGGAEKYAKVAEEELGMVFHKAEEMRSLIKGIEFVAQNNLDECYYYDNPLSDDFKKVIWRWSSARCSTTDHIHDDKKCPPPEGLQYPYIVCNIGSGVSVVVVRSHNDFKRVSGSSIGGGFFQGLCFWLCGCETFEEAIELATKGDNKKLDKLVGDIYGKDYEAVGLPSGAIAASFGKVLNKEDSKNVKKEDLACAALVTTANNIGSIALNIANHHGIERIVFVGNFLRVNPIAARLLAHAMTFWSNGTKKALFLIHEGYFGAVGCLDKLVDVTNSRRNAKDKNNGNNNSNEEKEEIKDIDMKTPRED</sequence>
<feature type="compositionally biased region" description="Basic and acidic residues" evidence="12">
    <location>
        <begin position="911"/>
        <end position="928"/>
    </location>
</feature>
<comment type="subcellular location">
    <subcellularLocation>
        <location evidence="2">Cytoplasm</location>
    </subcellularLocation>
</comment>
<dbReference type="Gene3D" id="3.30.420.510">
    <property type="match status" value="1"/>
</dbReference>
<evidence type="ECO:0000256" key="10">
    <source>
        <dbReference type="ARBA" id="ARBA00022993"/>
    </source>
</evidence>
<evidence type="ECO:0000256" key="2">
    <source>
        <dbReference type="ARBA" id="ARBA00004496"/>
    </source>
</evidence>
<organism evidence="14 15">
    <name type="scientific">Meloidogyne graminicola</name>
    <dbReference type="NCBI Taxonomy" id="189291"/>
    <lineage>
        <taxon>Eukaryota</taxon>
        <taxon>Metazoa</taxon>
        <taxon>Ecdysozoa</taxon>
        <taxon>Nematoda</taxon>
        <taxon>Chromadorea</taxon>
        <taxon>Rhabditida</taxon>
        <taxon>Tylenchina</taxon>
        <taxon>Tylenchomorpha</taxon>
        <taxon>Tylenchoidea</taxon>
        <taxon>Meloidogynidae</taxon>
        <taxon>Meloidogyninae</taxon>
        <taxon>Meloidogyne</taxon>
    </lineage>
</organism>
<dbReference type="SUPFAM" id="SSF53067">
    <property type="entry name" value="Actin-like ATPase domain"/>
    <property type="match status" value="2"/>
</dbReference>
<dbReference type="GO" id="GO:0005634">
    <property type="term" value="C:nucleus"/>
    <property type="evidence" value="ECO:0007669"/>
    <property type="project" value="TreeGrafter"/>
</dbReference>
<dbReference type="EC" id="2.7.1.33" evidence="4"/>
<comment type="catalytic activity">
    <reaction evidence="1">
        <text>(R)-pantothenate + ATP = (R)-4'-phosphopantothenate + ADP + H(+)</text>
        <dbReference type="Rhea" id="RHEA:16373"/>
        <dbReference type="ChEBI" id="CHEBI:10986"/>
        <dbReference type="ChEBI" id="CHEBI:15378"/>
        <dbReference type="ChEBI" id="CHEBI:29032"/>
        <dbReference type="ChEBI" id="CHEBI:30616"/>
        <dbReference type="ChEBI" id="CHEBI:456216"/>
        <dbReference type="EC" id="2.7.1.33"/>
    </reaction>
</comment>
<comment type="caution">
    <text evidence="14">The sequence shown here is derived from an EMBL/GenBank/DDBJ whole genome shotgun (WGS) entry which is preliminary data.</text>
</comment>
<name>A0A8S9Z8B1_9BILA</name>
<feature type="region of interest" description="Disordered" evidence="12">
    <location>
        <begin position="898"/>
        <end position="928"/>
    </location>
</feature>
<dbReference type="InterPro" id="IPR004567">
    <property type="entry name" value="Type_II_PanK"/>
</dbReference>
<dbReference type="FunFam" id="3.30.420.40:FF:000025">
    <property type="entry name" value="pantothenate kinase 2, mitochondrial"/>
    <property type="match status" value="1"/>
</dbReference>
<keyword evidence="7" id="KW-0547">Nucleotide-binding</keyword>
<dbReference type="InterPro" id="IPR043129">
    <property type="entry name" value="ATPase_NBD"/>
</dbReference>
<dbReference type="GO" id="GO:0005524">
    <property type="term" value="F:ATP binding"/>
    <property type="evidence" value="ECO:0007669"/>
    <property type="project" value="UniProtKB-KW"/>
</dbReference>
<evidence type="ECO:0000256" key="7">
    <source>
        <dbReference type="ARBA" id="ARBA00022741"/>
    </source>
</evidence>
<keyword evidence="8" id="KW-0418">Kinase</keyword>
<evidence type="ECO:0000313" key="14">
    <source>
        <dbReference type="EMBL" id="KAF7623544.1"/>
    </source>
</evidence>
<comment type="pathway">
    <text evidence="3">Cofactor biosynthesis; coenzyme A biosynthesis; CoA from (R)-pantothenate: step 1/5.</text>
</comment>
<feature type="region of interest" description="Disordered" evidence="12">
    <location>
        <begin position="368"/>
        <end position="410"/>
    </location>
</feature>
<comment type="similarity">
    <text evidence="11">Belongs to the type II pantothenate kinase family.</text>
</comment>
<dbReference type="EMBL" id="JABEBT010000230">
    <property type="protein sequence ID" value="KAF7623544.1"/>
    <property type="molecule type" value="Genomic_DNA"/>
</dbReference>
<dbReference type="GO" id="GO:0004594">
    <property type="term" value="F:pantothenate kinase activity"/>
    <property type="evidence" value="ECO:0007669"/>
    <property type="project" value="UniProtKB-EC"/>
</dbReference>